<accession>A0A9X9LQZ0</accession>
<feature type="non-terminal residue" evidence="1">
    <location>
        <position position="48"/>
    </location>
</feature>
<name>A0A9X9LQZ0_GULGU</name>
<proteinExistence type="predicted"/>
<protein>
    <submittedName>
        <fullName evidence="1">Uncharacterized protein</fullName>
    </submittedName>
</protein>
<sequence>MNASRPRRWMSRGDRMLPISTCAGWRKPSGEPRDCPLLVPRFPPCPLQ</sequence>
<evidence type="ECO:0000313" key="1">
    <source>
        <dbReference type="EMBL" id="VCW79620.1"/>
    </source>
</evidence>
<dbReference type="EMBL" id="CYRY02012366">
    <property type="protein sequence ID" value="VCW79620.1"/>
    <property type="molecule type" value="Genomic_DNA"/>
</dbReference>
<comment type="caution">
    <text evidence="1">The sequence shown here is derived from an EMBL/GenBank/DDBJ whole genome shotgun (WGS) entry which is preliminary data.</text>
</comment>
<reference evidence="1 2" key="1">
    <citation type="submission" date="2018-10" db="EMBL/GenBank/DDBJ databases">
        <authorList>
            <person name="Ekblom R."/>
            <person name="Jareborg N."/>
        </authorList>
    </citation>
    <scope>NUCLEOTIDE SEQUENCE [LARGE SCALE GENOMIC DNA]</scope>
    <source>
        <tissue evidence="1">Muscle</tissue>
    </source>
</reference>
<evidence type="ECO:0000313" key="2">
    <source>
        <dbReference type="Proteomes" id="UP000269945"/>
    </source>
</evidence>
<dbReference type="AlphaFoldDB" id="A0A9X9LQZ0"/>
<gene>
    <name evidence="1" type="ORF">BN2614_LOCUS2</name>
</gene>
<keyword evidence="2" id="KW-1185">Reference proteome</keyword>
<dbReference type="Proteomes" id="UP000269945">
    <property type="component" value="Unassembled WGS sequence"/>
</dbReference>
<organism evidence="1 2">
    <name type="scientific">Gulo gulo</name>
    <name type="common">Wolverine</name>
    <name type="synonym">Gluton</name>
    <dbReference type="NCBI Taxonomy" id="48420"/>
    <lineage>
        <taxon>Eukaryota</taxon>
        <taxon>Metazoa</taxon>
        <taxon>Chordata</taxon>
        <taxon>Craniata</taxon>
        <taxon>Vertebrata</taxon>
        <taxon>Euteleostomi</taxon>
        <taxon>Mammalia</taxon>
        <taxon>Eutheria</taxon>
        <taxon>Laurasiatheria</taxon>
        <taxon>Carnivora</taxon>
        <taxon>Caniformia</taxon>
        <taxon>Musteloidea</taxon>
        <taxon>Mustelidae</taxon>
        <taxon>Guloninae</taxon>
        <taxon>Gulo</taxon>
    </lineage>
</organism>